<keyword evidence="2" id="KW-1185">Reference proteome</keyword>
<gene>
    <name evidence="1" type="ORF">MPEAHAMD_7262</name>
</gene>
<proteinExistence type="predicted"/>
<dbReference type="EMBL" id="BPQJ01000146">
    <property type="protein sequence ID" value="GJD67058.1"/>
    <property type="molecule type" value="Genomic_DNA"/>
</dbReference>
<dbReference type="Proteomes" id="UP001055286">
    <property type="component" value="Unassembled WGS sequence"/>
</dbReference>
<reference evidence="1" key="1">
    <citation type="journal article" date="2016" name="Front. Microbiol.">
        <title>Genome Sequence of the Piezophilic, Mesophilic Sulfate-Reducing Bacterium Desulfovibrio indicus J2T.</title>
        <authorList>
            <person name="Cao J."/>
            <person name="Maignien L."/>
            <person name="Shao Z."/>
            <person name="Alain K."/>
            <person name="Jebbar M."/>
        </authorList>
    </citation>
    <scope>NUCLEOTIDE SEQUENCE</scope>
    <source>
        <strain evidence="1">JCM 32048</strain>
    </source>
</reference>
<reference evidence="1" key="2">
    <citation type="submission" date="2021-08" db="EMBL/GenBank/DDBJ databases">
        <authorList>
            <person name="Tani A."/>
            <person name="Ola A."/>
            <person name="Ogura Y."/>
            <person name="Katsura K."/>
            <person name="Hayashi T."/>
        </authorList>
    </citation>
    <scope>NUCLEOTIDE SEQUENCE</scope>
    <source>
        <strain evidence="1">JCM 32048</strain>
    </source>
</reference>
<sequence length="82" mass="8444">MPKSYGKLMPSGRTILNWKAPSASEKAYLFGLPFGVSTTTCTWPSSEKVGKRLGGGAVWGKCGHSGAGPATGDRRSVNSGGV</sequence>
<accession>A0AA37M8S5</accession>
<dbReference type="AlphaFoldDB" id="A0AA37M8S5"/>
<comment type="caution">
    <text evidence="1">The sequence shown here is derived from an EMBL/GenBank/DDBJ whole genome shotgun (WGS) entry which is preliminary data.</text>
</comment>
<name>A0AA37M8S5_9HYPH</name>
<protein>
    <submittedName>
        <fullName evidence="1">Uncharacterized protein</fullName>
    </submittedName>
</protein>
<organism evidence="1 2">
    <name type="scientific">Methylobacterium frigidaeris</name>
    <dbReference type="NCBI Taxonomy" id="2038277"/>
    <lineage>
        <taxon>Bacteria</taxon>
        <taxon>Pseudomonadati</taxon>
        <taxon>Pseudomonadota</taxon>
        <taxon>Alphaproteobacteria</taxon>
        <taxon>Hyphomicrobiales</taxon>
        <taxon>Methylobacteriaceae</taxon>
        <taxon>Methylobacterium</taxon>
    </lineage>
</organism>
<evidence type="ECO:0000313" key="2">
    <source>
        <dbReference type="Proteomes" id="UP001055286"/>
    </source>
</evidence>
<evidence type="ECO:0000313" key="1">
    <source>
        <dbReference type="EMBL" id="GJD67058.1"/>
    </source>
</evidence>